<dbReference type="AlphaFoldDB" id="A0AA37P9H3"/>
<evidence type="ECO:0008006" key="3">
    <source>
        <dbReference type="Google" id="ProtNLM"/>
    </source>
</evidence>
<evidence type="ECO:0000313" key="1">
    <source>
        <dbReference type="EMBL" id="GKT48117.1"/>
    </source>
</evidence>
<dbReference type="RefSeq" id="XP_049130467.1">
    <property type="nucleotide sequence ID" value="XM_049274510.1"/>
</dbReference>
<dbReference type="PANTHER" id="PTHR38567">
    <property type="entry name" value="DUF4291 DOMAIN-CONTAINING PROTEIN"/>
    <property type="match status" value="1"/>
</dbReference>
<dbReference type="EMBL" id="BQXU01000022">
    <property type="protein sequence ID" value="GKT48117.1"/>
    <property type="molecule type" value="Genomic_DNA"/>
</dbReference>
<comment type="caution">
    <text evidence="1">The sequence shown here is derived from an EMBL/GenBank/DDBJ whole genome shotgun (WGS) entry which is preliminary data.</text>
</comment>
<proteinExistence type="predicted"/>
<accession>A0AA37P9H3</accession>
<reference evidence="1 2" key="1">
    <citation type="submission" date="2022-03" db="EMBL/GenBank/DDBJ databases">
        <title>Genome data of Colletotrichum spp.</title>
        <authorList>
            <person name="Utami Y.D."/>
            <person name="Hiruma K."/>
        </authorList>
    </citation>
    <scope>NUCLEOTIDE SEQUENCE [LARGE SCALE GENOMIC DNA]</scope>
    <source>
        <strain evidence="1 2">MAFF 239500</strain>
    </source>
</reference>
<keyword evidence="2" id="KW-1185">Reference proteome</keyword>
<dbReference type="Pfam" id="PF14124">
    <property type="entry name" value="DUF4291"/>
    <property type="match status" value="1"/>
</dbReference>
<dbReference type="InterPro" id="IPR025633">
    <property type="entry name" value="DUF4291"/>
</dbReference>
<evidence type="ECO:0000313" key="2">
    <source>
        <dbReference type="Proteomes" id="UP001055115"/>
    </source>
</evidence>
<dbReference type="Proteomes" id="UP001055115">
    <property type="component" value="Unassembled WGS sequence"/>
</dbReference>
<name>A0AA37P9H3_9PEZI</name>
<protein>
    <recommendedName>
        <fullName evidence="3">Integral membrane protein</fullName>
    </recommendedName>
</protein>
<dbReference type="GeneID" id="73329100"/>
<sequence length="223" mass="25300">MSFIALGLDDDKGHQSPIPFRQIRAHFDEETITVYQAYNSYIATAAVEAQRLDASPSFKLTRMTWIKPSWAWMLYRAAYSYKDPGQAHILALKMRHEDFIGLLRKGNLAHHGGGSKDSGGVRIQWDPERDVRLERLQHRSIQIGIPASICQDWVVRGIVGIENVTARARKLKRILEERPGISDDELVSLGLLPVERELVVPKDVEENLRMSDSQRTSGQTVLE</sequence>
<dbReference type="PANTHER" id="PTHR38567:SF1">
    <property type="entry name" value="DUF4291 DOMAIN-CONTAINING PROTEIN"/>
    <property type="match status" value="1"/>
</dbReference>
<organism evidence="1 2">
    <name type="scientific">Colletotrichum spaethianum</name>
    <dbReference type="NCBI Taxonomy" id="700344"/>
    <lineage>
        <taxon>Eukaryota</taxon>
        <taxon>Fungi</taxon>
        <taxon>Dikarya</taxon>
        <taxon>Ascomycota</taxon>
        <taxon>Pezizomycotina</taxon>
        <taxon>Sordariomycetes</taxon>
        <taxon>Hypocreomycetidae</taxon>
        <taxon>Glomerellales</taxon>
        <taxon>Glomerellaceae</taxon>
        <taxon>Colletotrichum</taxon>
        <taxon>Colletotrichum spaethianum species complex</taxon>
    </lineage>
</organism>
<gene>
    <name evidence="1" type="ORF">ColSpa_08298</name>
</gene>